<comment type="caution">
    <text evidence="2">The sequence shown here is derived from an EMBL/GenBank/DDBJ whole genome shotgun (WGS) entry which is preliminary data.</text>
</comment>
<evidence type="ECO:0000313" key="3">
    <source>
        <dbReference type="Proteomes" id="UP000323708"/>
    </source>
</evidence>
<dbReference type="GO" id="GO:0016616">
    <property type="term" value="F:oxidoreductase activity, acting on the CH-OH group of donors, NAD or NADP as acceptor"/>
    <property type="evidence" value="ECO:0007669"/>
    <property type="project" value="TreeGrafter"/>
</dbReference>
<dbReference type="CDD" id="cd05233">
    <property type="entry name" value="SDR_c"/>
    <property type="match status" value="1"/>
</dbReference>
<dbReference type="Proteomes" id="UP000323708">
    <property type="component" value="Unassembled WGS sequence"/>
</dbReference>
<dbReference type="PRINTS" id="PR00081">
    <property type="entry name" value="GDHRDH"/>
</dbReference>
<dbReference type="PROSITE" id="PS00061">
    <property type="entry name" value="ADH_SHORT"/>
    <property type="match status" value="1"/>
</dbReference>
<sequence length="273" mass="29714">MNLVAQAKMEVHMGMFEGKTAIVMGASTPGGMGAATARRLRREGARVVVSGLGEQPLKELAQEIDGLAFEADITSKQANVDLVNFTLENFGQIDLAVNHVGLATRSPIVEETEEHLLLMTEVNYFGTYWFVRAVADVMEEGGAIVTTSSLVAYDVSTGMSAYACAKAAAERFVEAAAVEYRQKRLRINSIIPSINDTAMLRKGIEQRGNDFDEFVGLYKELTPLGRISTPEDIAGMVCLMLHPEFFETGQHIHCSGGNSLLGQPRLLVTQDLK</sequence>
<dbReference type="Gene3D" id="3.40.50.720">
    <property type="entry name" value="NAD(P)-binding Rossmann-like Domain"/>
    <property type="match status" value="1"/>
</dbReference>
<dbReference type="EMBL" id="VTUX01000003">
    <property type="protein sequence ID" value="KAA1192641.1"/>
    <property type="molecule type" value="Genomic_DNA"/>
</dbReference>
<dbReference type="InterPro" id="IPR020904">
    <property type="entry name" value="Sc_DH/Rdtase_CS"/>
</dbReference>
<dbReference type="GO" id="GO:0048038">
    <property type="term" value="F:quinone binding"/>
    <property type="evidence" value="ECO:0007669"/>
    <property type="project" value="TreeGrafter"/>
</dbReference>
<keyword evidence="3" id="KW-1185">Reference proteome</keyword>
<organism evidence="2 3">
    <name type="scientific">Pseudohalioglobus sediminis</name>
    <dbReference type="NCBI Taxonomy" id="2606449"/>
    <lineage>
        <taxon>Bacteria</taxon>
        <taxon>Pseudomonadati</taxon>
        <taxon>Pseudomonadota</taxon>
        <taxon>Gammaproteobacteria</taxon>
        <taxon>Cellvibrionales</taxon>
        <taxon>Halieaceae</taxon>
        <taxon>Pseudohalioglobus</taxon>
    </lineage>
</organism>
<evidence type="ECO:0000313" key="2">
    <source>
        <dbReference type="EMBL" id="KAA1192641.1"/>
    </source>
</evidence>
<protein>
    <submittedName>
        <fullName evidence="2">SDR family oxidoreductase</fullName>
    </submittedName>
</protein>
<comment type="similarity">
    <text evidence="1">Belongs to the short-chain dehydrogenases/reductases (SDR) family.</text>
</comment>
<gene>
    <name evidence="2" type="ORF">F0M18_08235</name>
</gene>
<dbReference type="AlphaFoldDB" id="A0A5B0X2X9"/>
<dbReference type="InterPro" id="IPR002347">
    <property type="entry name" value="SDR_fam"/>
</dbReference>
<evidence type="ECO:0000256" key="1">
    <source>
        <dbReference type="ARBA" id="ARBA00006484"/>
    </source>
</evidence>
<reference evidence="2 3" key="1">
    <citation type="submission" date="2019-09" db="EMBL/GenBank/DDBJ databases">
        <authorList>
            <person name="Chen X.-Y."/>
        </authorList>
    </citation>
    <scope>NUCLEOTIDE SEQUENCE [LARGE SCALE GENOMIC DNA]</scope>
    <source>
        <strain evidence="2 3">NY5</strain>
    </source>
</reference>
<dbReference type="InterPro" id="IPR036291">
    <property type="entry name" value="NAD(P)-bd_dom_sf"/>
</dbReference>
<name>A0A5B0X2X9_9GAMM</name>
<dbReference type="Pfam" id="PF13561">
    <property type="entry name" value="adh_short_C2"/>
    <property type="match status" value="1"/>
</dbReference>
<proteinExistence type="inferred from homology"/>
<dbReference type="PANTHER" id="PTHR42760:SF62">
    <property type="entry name" value="ADH4P"/>
    <property type="match status" value="1"/>
</dbReference>
<dbReference type="RefSeq" id="WP_149610924.1">
    <property type="nucleotide sequence ID" value="NZ_VTUX01000003.1"/>
</dbReference>
<dbReference type="PRINTS" id="PR00080">
    <property type="entry name" value="SDRFAMILY"/>
</dbReference>
<dbReference type="SUPFAM" id="SSF51735">
    <property type="entry name" value="NAD(P)-binding Rossmann-fold domains"/>
    <property type="match status" value="1"/>
</dbReference>
<dbReference type="PANTHER" id="PTHR42760">
    <property type="entry name" value="SHORT-CHAIN DEHYDROGENASES/REDUCTASES FAMILY MEMBER"/>
    <property type="match status" value="1"/>
</dbReference>
<accession>A0A5B0X2X9</accession>
<dbReference type="GO" id="GO:0006633">
    <property type="term" value="P:fatty acid biosynthetic process"/>
    <property type="evidence" value="ECO:0007669"/>
    <property type="project" value="TreeGrafter"/>
</dbReference>